<evidence type="ECO:0000256" key="8">
    <source>
        <dbReference type="HAMAP-Rule" id="MF_01307"/>
    </source>
</evidence>
<evidence type="ECO:0000313" key="11">
    <source>
        <dbReference type="EMBL" id="KIC73371.1"/>
    </source>
</evidence>
<dbReference type="GO" id="GO:0015935">
    <property type="term" value="C:small ribosomal subunit"/>
    <property type="evidence" value="ECO:0007669"/>
    <property type="project" value="InterPro"/>
</dbReference>
<evidence type="ECO:0000256" key="4">
    <source>
        <dbReference type="ARBA" id="ARBA00022884"/>
    </source>
</evidence>
<reference evidence="11 12" key="1">
    <citation type="journal article" date="2014" name="Mol. Biol. Evol.">
        <title>Massive expansion of Ubiquitination-related gene families within the Chlamydiae.</title>
        <authorList>
            <person name="Domman D."/>
            <person name="Collingro A."/>
            <person name="Lagkouvardos I."/>
            <person name="Gehre L."/>
            <person name="Weinmaier T."/>
            <person name="Rattei T."/>
            <person name="Subtil A."/>
            <person name="Horn M."/>
        </authorList>
    </citation>
    <scope>NUCLEOTIDE SEQUENCE [LARGE SCALE GENOMIC DNA]</scope>
    <source>
        <strain evidence="11 12">EI2</strain>
    </source>
</reference>
<dbReference type="Gene3D" id="3.30.230.10">
    <property type="match status" value="1"/>
</dbReference>
<dbReference type="InterPro" id="IPR005712">
    <property type="entry name" value="Ribosomal_uS5_bac-type"/>
</dbReference>
<dbReference type="PANTHER" id="PTHR48277:SF1">
    <property type="entry name" value="MITOCHONDRIAL RIBOSOMAL PROTEIN S5"/>
    <property type="match status" value="1"/>
</dbReference>
<dbReference type="SUPFAM" id="SSF54768">
    <property type="entry name" value="dsRNA-binding domain-like"/>
    <property type="match status" value="1"/>
</dbReference>
<dbReference type="Proteomes" id="UP000031465">
    <property type="component" value="Unassembled WGS sequence"/>
</dbReference>
<dbReference type="FunFam" id="3.30.160.20:FF:000066">
    <property type="entry name" value="30S ribosomal protein S5"/>
    <property type="match status" value="1"/>
</dbReference>
<dbReference type="GO" id="GO:0005737">
    <property type="term" value="C:cytoplasm"/>
    <property type="evidence" value="ECO:0007669"/>
    <property type="project" value="UniProtKB-ARBA"/>
</dbReference>
<comment type="domain">
    <text evidence="8">The N-terminal domain interacts with the head of the 30S subunit; the C-terminal domain interacts with the body and contacts protein S4. The interaction surface between S4 and S5 is involved in control of translational fidelity.</text>
</comment>
<evidence type="ECO:0000256" key="5">
    <source>
        <dbReference type="ARBA" id="ARBA00022980"/>
    </source>
</evidence>
<dbReference type="PATRIC" id="fig|362787.3.peg.477"/>
<evidence type="ECO:0000256" key="6">
    <source>
        <dbReference type="ARBA" id="ARBA00023274"/>
    </source>
</evidence>
<keyword evidence="4 8" id="KW-0694">RNA-binding</keyword>
<dbReference type="InterPro" id="IPR014721">
    <property type="entry name" value="Ribsml_uS5_D2-typ_fold_subgr"/>
</dbReference>
<dbReference type="HAMAP" id="MF_01307_B">
    <property type="entry name" value="Ribosomal_uS5_B"/>
    <property type="match status" value="1"/>
</dbReference>
<evidence type="ECO:0000256" key="2">
    <source>
        <dbReference type="ARBA" id="ARBA00008945"/>
    </source>
</evidence>
<keyword evidence="5 8" id="KW-0689">Ribosomal protein</keyword>
<dbReference type="EMBL" id="JSAN01000030">
    <property type="protein sequence ID" value="KIC73371.1"/>
    <property type="molecule type" value="Genomic_DNA"/>
</dbReference>
<dbReference type="Gene3D" id="3.30.160.20">
    <property type="match status" value="1"/>
</dbReference>
<sequence length="167" mass="18001">MAKNNESPKKEREKAESDLTEKVLHINRCSKVVKGGRKFSFSALILVGDGKGRIGYGFAKANELTDAIRKGGEAARKNMISCPTEGTTIPHEVTVQWDGASVLLKPAPFGTGVIAGSKVRAVLELAGIKDVMAKNLGSSNPINQVKATFQAIQQLLTRDEIKQRRGV</sequence>
<dbReference type="NCBIfam" id="TIGR01021">
    <property type="entry name" value="rpsE_bact"/>
    <property type="match status" value="1"/>
</dbReference>
<organism evidence="11 12">
    <name type="scientific">Candidatus Protochlamydia amoebophila</name>
    <dbReference type="NCBI Taxonomy" id="362787"/>
    <lineage>
        <taxon>Bacteria</taxon>
        <taxon>Pseudomonadati</taxon>
        <taxon>Chlamydiota</taxon>
        <taxon>Chlamydiia</taxon>
        <taxon>Parachlamydiales</taxon>
        <taxon>Parachlamydiaceae</taxon>
        <taxon>Candidatus Protochlamydia</taxon>
    </lineage>
</organism>
<keyword evidence="3 8" id="KW-0699">rRNA-binding</keyword>
<evidence type="ECO:0000313" key="12">
    <source>
        <dbReference type="Proteomes" id="UP000031465"/>
    </source>
</evidence>
<dbReference type="InterPro" id="IPR005324">
    <property type="entry name" value="Ribosomal_uS5_C"/>
</dbReference>
<comment type="function">
    <text evidence="8">With S4 and S12 plays an important role in translational accuracy.</text>
</comment>
<dbReference type="RefSeq" id="WP_011174978.1">
    <property type="nucleotide sequence ID" value="NZ_JAEMUB010000035.1"/>
</dbReference>
<dbReference type="SMR" id="A0A0C1JSA8"/>
<dbReference type="Pfam" id="PF00333">
    <property type="entry name" value="Ribosomal_S5"/>
    <property type="match status" value="1"/>
</dbReference>
<dbReference type="GO" id="GO:0006412">
    <property type="term" value="P:translation"/>
    <property type="evidence" value="ECO:0007669"/>
    <property type="project" value="UniProtKB-UniRule"/>
</dbReference>
<dbReference type="PROSITE" id="PS50881">
    <property type="entry name" value="S5_DSRBD"/>
    <property type="match status" value="1"/>
</dbReference>
<keyword evidence="6 8" id="KW-0687">Ribonucleoprotein</keyword>
<comment type="similarity">
    <text evidence="2 8 9">Belongs to the universal ribosomal protein uS5 family.</text>
</comment>
<dbReference type="GO" id="GO:0019843">
    <property type="term" value="F:rRNA binding"/>
    <property type="evidence" value="ECO:0007669"/>
    <property type="project" value="UniProtKB-UniRule"/>
</dbReference>
<accession>A0A0C1JSA8</accession>
<comment type="caution">
    <text evidence="11">The sequence shown here is derived from an EMBL/GenBank/DDBJ whole genome shotgun (WGS) entry which is preliminary data.</text>
</comment>
<comment type="subunit">
    <text evidence="8">Part of the 30S ribosomal subunit. Contacts proteins S4 and S8.</text>
</comment>
<dbReference type="InterPro" id="IPR020568">
    <property type="entry name" value="Ribosomal_Su5_D2-typ_SF"/>
</dbReference>
<evidence type="ECO:0000256" key="9">
    <source>
        <dbReference type="RuleBase" id="RU003823"/>
    </source>
</evidence>
<name>A0A0C1JSA8_9BACT</name>
<dbReference type="InterPro" id="IPR013810">
    <property type="entry name" value="Ribosomal_uS5_N"/>
</dbReference>
<proteinExistence type="inferred from homology"/>
<dbReference type="PANTHER" id="PTHR48277">
    <property type="entry name" value="MITOCHONDRIAL RIBOSOMAL PROTEIN S5"/>
    <property type="match status" value="1"/>
</dbReference>
<dbReference type="SUPFAM" id="SSF54211">
    <property type="entry name" value="Ribosomal protein S5 domain 2-like"/>
    <property type="match status" value="1"/>
</dbReference>
<feature type="domain" description="S5 DRBM" evidence="10">
    <location>
        <begin position="19"/>
        <end position="82"/>
    </location>
</feature>
<comment type="function">
    <text evidence="1 8">Located at the back of the 30S subunit body where it stabilizes the conformation of the head with respect to the body.</text>
</comment>
<dbReference type="OMA" id="GIKDVWT"/>
<dbReference type="GO" id="GO:0003735">
    <property type="term" value="F:structural constituent of ribosome"/>
    <property type="evidence" value="ECO:0007669"/>
    <property type="project" value="UniProtKB-UniRule"/>
</dbReference>
<dbReference type="FunFam" id="3.30.230.10:FF:000002">
    <property type="entry name" value="30S ribosomal protein S5"/>
    <property type="match status" value="1"/>
</dbReference>
<dbReference type="InterPro" id="IPR000851">
    <property type="entry name" value="Ribosomal_uS5"/>
</dbReference>
<evidence type="ECO:0000256" key="3">
    <source>
        <dbReference type="ARBA" id="ARBA00022730"/>
    </source>
</evidence>
<dbReference type="PROSITE" id="PS00585">
    <property type="entry name" value="RIBOSOMAL_S5"/>
    <property type="match status" value="1"/>
</dbReference>
<evidence type="ECO:0000256" key="7">
    <source>
        <dbReference type="ARBA" id="ARBA00035255"/>
    </source>
</evidence>
<evidence type="ECO:0000256" key="1">
    <source>
        <dbReference type="ARBA" id="ARBA00003093"/>
    </source>
</evidence>
<dbReference type="AlphaFoldDB" id="A0A0C1JSA8"/>
<dbReference type="InterPro" id="IPR018192">
    <property type="entry name" value="Ribosomal_uS5_N_CS"/>
</dbReference>
<dbReference type="Pfam" id="PF03719">
    <property type="entry name" value="Ribosomal_S5_C"/>
    <property type="match status" value="1"/>
</dbReference>
<evidence type="ECO:0000259" key="10">
    <source>
        <dbReference type="PROSITE" id="PS50881"/>
    </source>
</evidence>
<gene>
    <name evidence="8 11" type="primary">rpsE</name>
    <name evidence="11" type="ORF">DB44_BG00600</name>
</gene>
<protein>
    <recommendedName>
        <fullName evidence="7 8">Small ribosomal subunit protein uS5</fullName>
    </recommendedName>
</protein>